<dbReference type="PANTHER" id="PTHR46223">
    <property type="entry name" value="HISTONE-LYSINE N-METHYLTRANSFERASE SUV39H"/>
    <property type="match status" value="1"/>
</dbReference>
<dbReference type="SMART" id="SM00317">
    <property type="entry name" value="SET"/>
    <property type="match status" value="1"/>
</dbReference>
<name>H8KZY2_FRAAD</name>
<dbReference type="InterPro" id="IPR046341">
    <property type="entry name" value="SET_dom_sf"/>
</dbReference>
<feature type="domain" description="SET" evidence="8">
    <location>
        <begin position="15"/>
        <end position="134"/>
    </location>
</feature>
<dbReference type="HOGENOM" id="CLU_020840_4_1_6"/>
<evidence type="ECO:0000313" key="10">
    <source>
        <dbReference type="EMBL" id="AFC85263.1"/>
    </source>
</evidence>
<dbReference type="InterPro" id="IPR001214">
    <property type="entry name" value="SET_dom"/>
</dbReference>
<dbReference type="PROSITE" id="PS50868">
    <property type="entry name" value="POST_SET"/>
    <property type="match status" value="1"/>
</dbReference>
<dbReference type="Gene3D" id="2.170.270.10">
    <property type="entry name" value="SET domain"/>
    <property type="match status" value="1"/>
</dbReference>
<accession>H8KZY2</accession>
<dbReference type="STRING" id="767434.Fraau_0792"/>
<dbReference type="SUPFAM" id="SSF82199">
    <property type="entry name" value="SET domain"/>
    <property type="match status" value="1"/>
</dbReference>
<dbReference type="InterPro" id="IPR050973">
    <property type="entry name" value="H3K9_Histone-Lys_N-MTase"/>
</dbReference>
<evidence type="ECO:0000256" key="7">
    <source>
        <dbReference type="ARBA" id="ARBA00022833"/>
    </source>
</evidence>
<dbReference type="Proteomes" id="UP000005234">
    <property type="component" value="Chromosome"/>
</dbReference>
<evidence type="ECO:0000256" key="4">
    <source>
        <dbReference type="ARBA" id="ARBA00022679"/>
    </source>
</evidence>
<sequence length="180" mass="20213">MMMLPIHSRFPPMTQRIRARRSPIHGRGVFALADLAKGDCVVRYRGELISHAQADERYGDDGESGHTFLFTLNEQYVVDGNRRGNVARWINHSCMPNCQAVIEISAGGDPRRDRILIEAVRDIAAGEEITYDYGIVLAVPHTAAMKRLWPCHCGAARCTGTLLKRRRRTEGGHARVECKM</sequence>
<evidence type="ECO:0000259" key="8">
    <source>
        <dbReference type="PROSITE" id="PS50280"/>
    </source>
</evidence>
<keyword evidence="11" id="KW-1185">Reference proteome</keyword>
<reference evidence="10" key="1">
    <citation type="submission" date="2012-02" db="EMBL/GenBank/DDBJ databases">
        <title>The complete genome of Frateuria aurantia DSM 6220.</title>
        <authorList>
            <consortium name="US DOE Joint Genome Institute (JGI-PGF)"/>
            <person name="Lucas S."/>
            <person name="Copeland A."/>
            <person name="Lapidus A."/>
            <person name="Glavina del Rio T."/>
            <person name="Dalin E."/>
            <person name="Tice H."/>
            <person name="Bruce D."/>
            <person name="Goodwin L."/>
            <person name="Pitluck S."/>
            <person name="Peters L."/>
            <person name="Ovchinnikova G."/>
            <person name="Teshima H."/>
            <person name="Kyrpides N."/>
            <person name="Mavromatis K."/>
            <person name="Ivanova N."/>
            <person name="Brettin T."/>
            <person name="Detter J.C."/>
            <person name="Han C."/>
            <person name="Larimer F."/>
            <person name="Land M."/>
            <person name="Hauser L."/>
            <person name="Markowitz V."/>
            <person name="Cheng J.-F."/>
            <person name="Hugenholtz P."/>
            <person name="Woyke T."/>
            <person name="Wu D."/>
            <person name="Brambilla E."/>
            <person name="Klenk H.-P."/>
            <person name="Eisen J.A."/>
        </authorList>
    </citation>
    <scope>NUCLEOTIDE SEQUENCE</scope>
    <source>
        <strain evidence="10">DSM 6220</strain>
    </source>
</reference>
<dbReference type="Pfam" id="PF00856">
    <property type="entry name" value="SET"/>
    <property type="match status" value="1"/>
</dbReference>
<evidence type="ECO:0000259" key="9">
    <source>
        <dbReference type="PROSITE" id="PS50868"/>
    </source>
</evidence>
<evidence type="ECO:0000256" key="1">
    <source>
        <dbReference type="ARBA" id="ARBA00004286"/>
    </source>
</evidence>
<evidence type="ECO:0000256" key="2">
    <source>
        <dbReference type="ARBA" id="ARBA00022454"/>
    </source>
</evidence>
<dbReference type="GO" id="GO:0046872">
    <property type="term" value="F:metal ion binding"/>
    <property type="evidence" value="ECO:0007669"/>
    <property type="project" value="UniProtKB-KW"/>
</dbReference>
<keyword evidence="2" id="KW-0158">Chromosome</keyword>
<dbReference type="AlphaFoldDB" id="H8KZY2"/>
<keyword evidence="5" id="KW-0949">S-adenosyl-L-methionine</keyword>
<comment type="subcellular location">
    <subcellularLocation>
        <location evidence="1">Chromosome</location>
    </subcellularLocation>
</comment>
<evidence type="ECO:0000256" key="5">
    <source>
        <dbReference type="ARBA" id="ARBA00022691"/>
    </source>
</evidence>
<feature type="domain" description="Post-SET" evidence="9">
    <location>
        <begin position="147"/>
        <end position="163"/>
    </location>
</feature>
<keyword evidence="3" id="KW-0489">Methyltransferase</keyword>
<dbReference type="GO" id="GO:0005694">
    <property type="term" value="C:chromosome"/>
    <property type="evidence" value="ECO:0007669"/>
    <property type="project" value="UniProtKB-SubCell"/>
</dbReference>
<dbReference type="PANTHER" id="PTHR46223:SF3">
    <property type="entry name" value="HISTONE-LYSINE N-METHYLTRANSFERASE SET-23"/>
    <property type="match status" value="1"/>
</dbReference>
<evidence type="ECO:0000256" key="3">
    <source>
        <dbReference type="ARBA" id="ARBA00022603"/>
    </source>
</evidence>
<protein>
    <submittedName>
        <fullName evidence="10">SET domain-containing protein</fullName>
    </submittedName>
</protein>
<gene>
    <name evidence="10" type="ordered locus">Fraau_0792</name>
</gene>
<dbReference type="GO" id="GO:0032259">
    <property type="term" value="P:methylation"/>
    <property type="evidence" value="ECO:0007669"/>
    <property type="project" value="UniProtKB-KW"/>
</dbReference>
<evidence type="ECO:0000313" key="11">
    <source>
        <dbReference type="Proteomes" id="UP000005234"/>
    </source>
</evidence>
<dbReference type="PROSITE" id="PS50280">
    <property type="entry name" value="SET"/>
    <property type="match status" value="1"/>
</dbReference>
<proteinExistence type="predicted"/>
<dbReference type="GO" id="GO:0008168">
    <property type="term" value="F:methyltransferase activity"/>
    <property type="evidence" value="ECO:0007669"/>
    <property type="project" value="UniProtKB-KW"/>
</dbReference>
<keyword evidence="4" id="KW-0808">Transferase</keyword>
<evidence type="ECO:0000256" key="6">
    <source>
        <dbReference type="ARBA" id="ARBA00022723"/>
    </source>
</evidence>
<keyword evidence="6" id="KW-0479">Metal-binding</keyword>
<keyword evidence="7" id="KW-0862">Zinc</keyword>
<dbReference type="eggNOG" id="COG2940">
    <property type="taxonomic scope" value="Bacteria"/>
</dbReference>
<dbReference type="EMBL" id="CP003350">
    <property type="protein sequence ID" value="AFC85263.1"/>
    <property type="molecule type" value="Genomic_DNA"/>
</dbReference>
<organism evidence="10 11">
    <name type="scientific">Frateuria aurantia (strain ATCC 33424 / DSM 6220 / KCTC 2777 / LMG 1558 / NBRC 3245 / NCIMB 13370)</name>
    <name type="common">Acetobacter aurantius</name>
    <dbReference type="NCBI Taxonomy" id="767434"/>
    <lineage>
        <taxon>Bacteria</taxon>
        <taxon>Pseudomonadati</taxon>
        <taxon>Pseudomonadota</taxon>
        <taxon>Gammaproteobacteria</taxon>
        <taxon>Lysobacterales</taxon>
        <taxon>Rhodanobacteraceae</taxon>
        <taxon>Frateuria</taxon>
    </lineage>
</organism>
<dbReference type="KEGG" id="fau:Fraau_0792"/>
<dbReference type="InterPro" id="IPR003616">
    <property type="entry name" value="Post-SET_dom"/>
</dbReference>